<evidence type="ECO:0000256" key="2">
    <source>
        <dbReference type="ARBA" id="ARBA00008865"/>
    </source>
</evidence>
<dbReference type="InterPro" id="IPR008822">
    <property type="entry name" value="Endonuclease_RusA-like"/>
</dbReference>
<evidence type="ECO:0000256" key="14">
    <source>
        <dbReference type="ARBA" id="ARBA00029354"/>
    </source>
</evidence>
<evidence type="ECO:0000256" key="8">
    <source>
        <dbReference type="ARBA" id="ARBA00022763"/>
    </source>
</evidence>
<comment type="cofactor">
    <cofactor evidence="1">
        <name>Mg(2+)</name>
        <dbReference type="ChEBI" id="CHEBI:18420"/>
    </cofactor>
</comment>
<dbReference type="GO" id="GO:0000287">
    <property type="term" value="F:magnesium ion binding"/>
    <property type="evidence" value="ECO:0007669"/>
    <property type="project" value="InterPro"/>
</dbReference>
<dbReference type="GO" id="GO:0006310">
    <property type="term" value="P:DNA recombination"/>
    <property type="evidence" value="ECO:0007669"/>
    <property type="project" value="UniProtKB-KW"/>
</dbReference>
<evidence type="ECO:0000256" key="10">
    <source>
        <dbReference type="ARBA" id="ARBA00022842"/>
    </source>
</evidence>
<gene>
    <name evidence="18" type="ORF">C7440_1041</name>
</gene>
<dbReference type="OrthoDB" id="73971at2"/>
<sequence length="129" mass="14448">MIILDLPYPPSVNTYWRHATIKGQQRVLISEAGRKYRKAVYEAVLMAAPSQRRVAAGRLEVGIKAYMPDRRARDLDNLPKALLDSLTNAGVIADDSLIDRLVIERGPIVKGGKARVYIDAFTEIEEIDK</sequence>
<dbReference type="AlphaFoldDB" id="A0A2U1CRV3"/>
<evidence type="ECO:0000256" key="17">
    <source>
        <dbReference type="ARBA" id="ARBA00031953"/>
    </source>
</evidence>
<dbReference type="RefSeq" id="WP_116517690.1">
    <property type="nucleotide sequence ID" value="NZ_JACCEX010000001.1"/>
</dbReference>
<dbReference type="PIRSF" id="PIRSF001007">
    <property type="entry name" value="RusA"/>
    <property type="match status" value="1"/>
</dbReference>
<keyword evidence="11" id="KW-0233">DNA recombination</keyword>
<keyword evidence="5" id="KW-0540">Nuclease</keyword>
<comment type="subunit">
    <text evidence="3">Homodimer.</text>
</comment>
<evidence type="ECO:0000256" key="16">
    <source>
        <dbReference type="ARBA" id="ARBA00030920"/>
    </source>
</evidence>
<evidence type="ECO:0000313" key="18">
    <source>
        <dbReference type="EMBL" id="PVY68630.1"/>
    </source>
</evidence>
<dbReference type="Pfam" id="PF05866">
    <property type="entry name" value="RusA"/>
    <property type="match status" value="1"/>
</dbReference>
<reference evidence="18 19" key="1">
    <citation type="submission" date="2018-04" db="EMBL/GenBank/DDBJ databases">
        <title>Genomic Encyclopedia of Type Strains, Phase IV (KMG-IV): sequencing the most valuable type-strain genomes for metagenomic binning, comparative biology and taxonomic classification.</title>
        <authorList>
            <person name="Goeker M."/>
        </authorList>
    </citation>
    <scope>NUCLEOTIDE SEQUENCE [LARGE SCALE GENOMIC DNA]</scope>
    <source>
        <strain evidence="18 19">DSM 10065</strain>
    </source>
</reference>
<comment type="caution">
    <text evidence="18">The sequence shown here is derived from an EMBL/GenBank/DDBJ whole genome shotgun (WGS) entry which is preliminary data.</text>
</comment>
<keyword evidence="12" id="KW-0234">DNA repair</keyword>
<keyword evidence="8" id="KW-0227">DNA damage</keyword>
<protein>
    <recommendedName>
        <fullName evidence="4">Crossover junction endodeoxyribonuclease RusA</fullName>
        <ecNumber evidence="15">3.1.21.10</ecNumber>
    </recommendedName>
    <alternativeName>
        <fullName evidence="16">Holliday junction nuclease RusA</fullName>
    </alternativeName>
    <alternativeName>
        <fullName evidence="17">Holliday junction resolvase</fullName>
    </alternativeName>
</protein>
<accession>A0A2U1CRV3</accession>
<keyword evidence="19" id="KW-1185">Reference proteome</keyword>
<evidence type="ECO:0000256" key="5">
    <source>
        <dbReference type="ARBA" id="ARBA00022722"/>
    </source>
</evidence>
<organism evidence="18 19">
    <name type="scientific">Pusillimonas noertemannii</name>
    <dbReference type="NCBI Taxonomy" id="305977"/>
    <lineage>
        <taxon>Bacteria</taxon>
        <taxon>Pseudomonadati</taxon>
        <taxon>Pseudomonadota</taxon>
        <taxon>Betaproteobacteria</taxon>
        <taxon>Burkholderiales</taxon>
        <taxon>Alcaligenaceae</taxon>
        <taxon>Pusillimonas</taxon>
    </lineage>
</organism>
<keyword evidence="9" id="KW-0378">Hydrolase</keyword>
<name>A0A2U1CRV3_9BURK</name>
<evidence type="ECO:0000256" key="4">
    <source>
        <dbReference type="ARBA" id="ARBA00014885"/>
    </source>
</evidence>
<keyword evidence="7" id="KW-0255">Endonuclease</keyword>
<dbReference type="Gene3D" id="3.30.1330.70">
    <property type="entry name" value="Holliday junction resolvase RusA"/>
    <property type="match status" value="1"/>
</dbReference>
<evidence type="ECO:0000256" key="7">
    <source>
        <dbReference type="ARBA" id="ARBA00022759"/>
    </source>
</evidence>
<evidence type="ECO:0000256" key="1">
    <source>
        <dbReference type="ARBA" id="ARBA00001946"/>
    </source>
</evidence>
<dbReference type="EC" id="3.1.21.10" evidence="15"/>
<comment type="catalytic activity">
    <reaction evidence="14">
        <text>Endonucleolytic cleavage at a junction such as a reciprocal single-stranded crossover between two homologous DNA duplexes (Holliday junction).</text>
        <dbReference type="EC" id="3.1.21.10"/>
    </reaction>
</comment>
<keyword evidence="6" id="KW-0479">Metal-binding</keyword>
<dbReference type="InterPro" id="IPR036614">
    <property type="entry name" value="RusA-like_sf"/>
</dbReference>
<evidence type="ECO:0000256" key="12">
    <source>
        <dbReference type="ARBA" id="ARBA00023204"/>
    </source>
</evidence>
<evidence type="ECO:0000256" key="13">
    <source>
        <dbReference type="ARBA" id="ARBA00024745"/>
    </source>
</evidence>
<dbReference type="Proteomes" id="UP000246145">
    <property type="component" value="Unassembled WGS sequence"/>
</dbReference>
<dbReference type="GO" id="GO:0008821">
    <property type="term" value="F:crossover junction DNA endonuclease activity"/>
    <property type="evidence" value="ECO:0007669"/>
    <property type="project" value="UniProtKB-EC"/>
</dbReference>
<evidence type="ECO:0000256" key="11">
    <source>
        <dbReference type="ARBA" id="ARBA00023172"/>
    </source>
</evidence>
<evidence type="ECO:0000256" key="15">
    <source>
        <dbReference type="ARBA" id="ARBA00029488"/>
    </source>
</evidence>
<comment type="function">
    <text evidence="13">Endonuclease that resolves Holliday junction intermediates made during homologous genetic recombination and DNA repair. Exhibits sequence and structure-selective cleavage of four-way DNA junctions, where it introduces symmetrical nicks in two strands of the same polarity at the 5' side of CC dinucleotides. Corrects the defects in genetic recombination and DNA repair associated with inactivation of RuvAB or RuvC.</text>
</comment>
<comment type="similarity">
    <text evidence="2">Belongs to the RusA family.</text>
</comment>
<proteinExistence type="inferred from homology"/>
<evidence type="ECO:0000256" key="3">
    <source>
        <dbReference type="ARBA" id="ARBA00011738"/>
    </source>
</evidence>
<keyword evidence="10" id="KW-0460">Magnesium</keyword>
<evidence type="ECO:0000256" key="9">
    <source>
        <dbReference type="ARBA" id="ARBA00022801"/>
    </source>
</evidence>
<evidence type="ECO:0000256" key="6">
    <source>
        <dbReference type="ARBA" id="ARBA00022723"/>
    </source>
</evidence>
<dbReference type="EMBL" id="QEKO01000001">
    <property type="protein sequence ID" value="PVY68630.1"/>
    <property type="molecule type" value="Genomic_DNA"/>
</dbReference>
<dbReference type="GO" id="GO:0006281">
    <property type="term" value="P:DNA repair"/>
    <property type="evidence" value="ECO:0007669"/>
    <property type="project" value="UniProtKB-KW"/>
</dbReference>
<evidence type="ECO:0000313" key="19">
    <source>
        <dbReference type="Proteomes" id="UP000246145"/>
    </source>
</evidence>
<dbReference type="SUPFAM" id="SSF103084">
    <property type="entry name" value="Holliday junction resolvase RusA"/>
    <property type="match status" value="1"/>
</dbReference>
<dbReference type="InterPro" id="IPR016281">
    <property type="entry name" value="Endonuclease_RusA"/>
</dbReference>